<evidence type="ECO:0000256" key="2">
    <source>
        <dbReference type="ARBA" id="ARBA00008520"/>
    </source>
</evidence>
<dbReference type="Gene3D" id="3.40.190.10">
    <property type="entry name" value="Periplasmic binding protein-like II"/>
    <property type="match status" value="2"/>
</dbReference>
<reference evidence="4" key="1">
    <citation type="submission" date="2020-10" db="EMBL/GenBank/DDBJ databases">
        <authorList>
            <person name="Gilroy R."/>
        </authorList>
    </citation>
    <scope>NUCLEOTIDE SEQUENCE</scope>
    <source>
        <strain evidence="4">11167</strain>
    </source>
</reference>
<dbReference type="PANTHER" id="PTHR43649:SF12">
    <property type="entry name" value="DIACETYLCHITOBIOSE BINDING PROTEIN DASA"/>
    <property type="match status" value="1"/>
</dbReference>
<keyword evidence="3" id="KW-0732">Signal</keyword>
<dbReference type="InterPro" id="IPR050490">
    <property type="entry name" value="Bact_solute-bd_prot1"/>
</dbReference>
<dbReference type="Pfam" id="PF01547">
    <property type="entry name" value="SBP_bac_1"/>
    <property type="match status" value="1"/>
</dbReference>
<reference evidence="4" key="2">
    <citation type="journal article" date="2021" name="PeerJ">
        <title>Extensive microbial diversity within the chicken gut microbiome revealed by metagenomics and culture.</title>
        <authorList>
            <person name="Gilroy R."/>
            <person name="Ravi A."/>
            <person name="Getino M."/>
            <person name="Pursley I."/>
            <person name="Horton D.L."/>
            <person name="Alikhan N.F."/>
            <person name="Baker D."/>
            <person name="Gharbi K."/>
            <person name="Hall N."/>
            <person name="Watson M."/>
            <person name="Adriaenssens E.M."/>
            <person name="Foster-Nyarko E."/>
            <person name="Jarju S."/>
            <person name="Secka A."/>
            <person name="Antonio M."/>
            <person name="Oren A."/>
            <person name="Chaudhuri R.R."/>
            <person name="La Ragione R."/>
            <person name="Hildebrand F."/>
            <person name="Pallen M.J."/>
        </authorList>
    </citation>
    <scope>NUCLEOTIDE SEQUENCE</scope>
    <source>
        <strain evidence="4">11167</strain>
    </source>
</reference>
<evidence type="ECO:0000256" key="3">
    <source>
        <dbReference type="SAM" id="SignalP"/>
    </source>
</evidence>
<accession>A0A9D9E9X2</accession>
<sequence>MKRFSAILTILLAVSLSLFAGGSSESSAASEPKVPVNPTGFPIVNEPLTMTVFGIRDANQANWDEVFVLQKYEEMTGIHMDYQEVPDQGKEENKNLLFASNDLPDIFLRPVFTQNELTRYGIESGQLMPLNDLIDQYMPNFKALMEADPGIKQAITSADGNIYALPQIDVSNTGKIDFKQWINKDWLEALGLEMPTNIDELVEVLRAFKTQDPNGNGKADEIPLGFREIGSIFQTLGSAYGLHYMFAQPVNIEDGQVHFWLQDEAFKEYLMLLNQLYEEGLLWSDFYKRDLPAWRSNLANALFGVFYMPYSDVFVNVEDQMTVLLPVEGPAGGPYDGEVFWASSKTGVETTAFAFALSNTCSNPEAACRWVDYFYSPEGSLFFRYGIEGETFYFDENGYPQMNEDIANDERGFMTALGEICLVPGGNLPCLITSQTEGLVASNLTKEVAAAMLPYTDEALVPPSFTPEENEEVLMISQDLNTYRDQAASRFIVGEWSFDMWDEYCSTLDQIGLPRLEEIYQQAYDRTLAN</sequence>
<gene>
    <name evidence="4" type="ORF">IAC42_08340</name>
</gene>
<name>A0A9D9E9X2_9SPIR</name>
<dbReference type="EMBL" id="JADIMU010000055">
    <property type="protein sequence ID" value="MBO8443743.1"/>
    <property type="molecule type" value="Genomic_DNA"/>
</dbReference>
<feature type="chain" id="PRO_5038343742" evidence="3">
    <location>
        <begin position="21"/>
        <end position="530"/>
    </location>
</feature>
<dbReference type="GO" id="GO:0042597">
    <property type="term" value="C:periplasmic space"/>
    <property type="evidence" value="ECO:0007669"/>
    <property type="project" value="UniProtKB-SubCell"/>
</dbReference>
<protein>
    <submittedName>
        <fullName evidence="4">Extracellular solute-binding protein</fullName>
    </submittedName>
</protein>
<dbReference type="Proteomes" id="UP000823633">
    <property type="component" value="Unassembled WGS sequence"/>
</dbReference>
<evidence type="ECO:0000313" key="4">
    <source>
        <dbReference type="EMBL" id="MBO8443743.1"/>
    </source>
</evidence>
<evidence type="ECO:0000256" key="1">
    <source>
        <dbReference type="ARBA" id="ARBA00004418"/>
    </source>
</evidence>
<comment type="similarity">
    <text evidence="2">Belongs to the bacterial solute-binding protein 1 family.</text>
</comment>
<dbReference type="AlphaFoldDB" id="A0A9D9E9X2"/>
<proteinExistence type="inferred from homology"/>
<dbReference type="PANTHER" id="PTHR43649">
    <property type="entry name" value="ARABINOSE-BINDING PROTEIN-RELATED"/>
    <property type="match status" value="1"/>
</dbReference>
<evidence type="ECO:0000313" key="5">
    <source>
        <dbReference type="Proteomes" id="UP000823633"/>
    </source>
</evidence>
<comment type="subcellular location">
    <subcellularLocation>
        <location evidence="1">Periplasm</location>
    </subcellularLocation>
</comment>
<comment type="caution">
    <text evidence="4">The sequence shown here is derived from an EMBL/GenBank/DDBJ whole genome shotgun (WGS) entry which is preliminary data.</text>
</comment>
<dbReference type="SUPFAM" id="SSF53850">
    <property type="entry name" value="Periplasmic binding protein-like II"/>
    <property type="match status" value="1"/>
</dbReference>
<dbReference type="InterPro" id="IPR006059">
    <property type="entry name" value="SBP"/>
</dbReference>
<feature type="signal peptide" evidence="3">
    <location>
        <begin position="1"/>
        <end position="20"/>
    </location>
</feature>
<organism evidence="4 5">
    <name type="scientific">Candidatus Aphodenecus pullistercoris</name>
    <dbReference type="NCBI Taxonomy" id="2840669"/>
    <lineage>
        <taxon>Bacteria</taxon>
        <taxon>Pseudomonadati</taxon>
        <taxon>Spirochaetota</taxon>
        <taxon>Spirochaetia</taxon>
        <taxon>Spirochaetales</taxon>
        <taxon>Candidatus Aphodenecus</taxon>
    </lineage>
</organism>